<dbReference type="AlphaFoldDB" id="A0A6N7L8C9"/>
<keyword evidence="1" id="KW-0812">Transmembrane</keyword>
<sequence length="131" mass="14413">MTDIVGMDASVSIDLMRIVPVSGIVFVRVPFDQQTSLFRGAFGLSVWTLCAHSSLLVLFWMLWNRSGLTYYPLFYFTMPVLVIVILFASRNLMGRLAPDLLGALAGSRGGTERMALPAQVGGHASYSPQQR</sequence>
<dbReference type="OrthoDB" id="6064642at2"/>
<protein>
    <submittedName>
        <fullName evidence="2">Uncharacterized protein</fullName>
    </submittedName>
</protein>
<reference evidence="2 3" key="1">
    <citation type="journal article" date="2013" name="Genome Biol.">
        <title>Comparative genomics of the core and accessory genomes of 48 Sinorhizobium strains comprising five genospecies.</title>
        <authorList>
            <person name="Sugawara M."/>
            <person name="Epstein B."/>
            <person name="Badgley B.D."/>
            <person name="Unno T."/>
            <person name="Xu L."/>
            <person name="Reese J."/>
            <person name="Gyaneshwar P."/>
            <person name="Denny R."/>
            <person name="Mudge J."/>
            <person name="Bharti A.K."/>
            <person name="Farmer A.D."/>
            <person name="May G.D."/>
            <person name="Woodward J.E."/>
            <person name="Medigue C."/>
            <person name="Vallenet D."/>
            <person name="Lajus A."/>
            <person name="Rouy Z."/>
            <person name="Martinez-Vaz B."/>
            <person name="Tiffin P."/>
            <person name="Young N.D."/>
            <person name="Sadowsky M.J."/>
        </authorList>
    </citation>
    <scope>NUCLEOTIDE SEQUENCE [LARGE SCALE GENOMIC DNA]</scope>
    <source>
        <strain evidence="2 3">USDA4894</strain>
    </source>
</reference>
<comment type="caution">
    <text evidence="2">The sequence shown here is derived from an EMBL/GenBank/DDBJ whole genome shotgun (WGS) entry which is preliminary data.</text>
</comment>
<dbReference type="Proteomes" id="UP000439983">
    <property type="component" value="Unassembled WGS sequence"/>
</dbReference>
<keyword evidence="3" id="KW-1185">Reference proteome</keyword>
<gene>
    <name evidence="2" type="ORF">GHK62_04965</name>
</gene>
<feature type="transmembrane region" description="Helical" evidence="1">
    <location>
        <begin position="69"/>
        <end position="88"/>
    </location>
</feature>
<keyword evidence="1" id="KW-0472">Membrane</keyword>
<organism evidence="2 3">
    <name type="scientific">Sinorhizobium terangae</name>
    <dbReference type="NCBI Taxonomy" id="110322"/>
    <lineage>
        <taxon>Bacteria</taxon>
        <taxon>Pseudomonadati</taxon>
        <taxon>Pseudomonadota</taxon>
        <taxon>Alphaproteobacteria</taxon>
        <taxon>Hyphomicrobiales</taxon>
        <taxon>Rhizobiaceae</taxon>
        <taxon>Sinorhizobium/Ensifer group</taxon>
        <taxon>Sinorhizobium</taxon>
    </lineage>
</organism>
<accession>A0A6N7L8C9</accession>
<evidence type="ECO:0000256" key="1">
    <source>
        <dbReference type="SAM" id="Phobius"/>
    </source>
</evidence>
<name>A0A6N7L8C9_SINTE</name>
<feature type="transmembrane region" description="Helical" evidence="1">
    <location>
        <begin position="41"/>
        <end position="63"/>
    </location>
</feature>
<dbReference type="EMBL" id="WITC01000026">
    <property type="protein sequence ID" value="MQX14127.1"/>
    <property type="molecule type" value="Genomic_DNA"/>
</dbReference>
<proteinExistence type="predicted"/>
<dbReference type="RefSeq" id="WP_153437213.1">
    <property type="nucleotide sequence ID" value="NZ_JACIGA010000010.1"/>
</dbReference>
<evidence type="ECO:0000313" key="3">
    <source>
        <dbReference type="Proteomes" id="UP000439983"/>
    </source>
</evidence>
<evidence type="ECO:0000313" key="2">
    <source>
        <dbReference type="EMBL" id="MQX14127.1"/>
    </source>
</evidence>
<keyword evidence="1" id="KW-1133">Transmembrane helix</keyword>